<evidence type="ECO:0000313" key="2">
    <source>
        <dbReference type="Proteomes" id="UP000036947"/>
    </source>
</evidence>
<comment type="caution">
    <text evidence="1">The sequence shown here is derived from an EMBL/GenBank/DDBJ whole genome shotgun (WGS) entry which is preliminary data.</text>
</comment>
<feature type="non-terminal residue" evidence="1">
    <location>
        <position position="478"/>
    </location>
</feature>
<sequence>QILPVLCKASTPLRLQVGSNASVLGHHSFKHTALSKVNMLEPDDRFFAPSGAIHPGGPSTWHIIDWDQRRLVSVTMDEELESEDPAFEQLLKHIDDLAPDVYEIHVSSQGDLISTSTNPKDDETRCPYYPPLDTIQRPKDVQVVSRSDLEELDRLGANVDLVVFPQSPEPTKKLIFKYYFLFQHISFTWDEMNLWIRLPRHPNIVPFDKIVVDEIEGRFVGFTTVYITGGTLEENKTRLFKLKWLHQLINVVDELNLNLGIDHQDVARRNLVINEATDSLMLFDFNFSARIGQREYSKARNDIKGVLFTMYEIITSNGDLRAIRHEDQDVSVIEHADWVKHPDVLLDHPVSEFRKVLKEWCEKRRAGKQITVHTDAPNFLDWPPLPDPPLSEVEIRYVGKTVKEVMKLYDWKRNELRAKGKTILNWQRLPQRKLTPGGLTGIESNGSATGLALRLDTSRALAKIVSYLVMYTGYHGSE</sequence>
<evidence type="ECO:0000313" key="1">
    <source>
        <dbReference type="EMBL" id="KND94644.1"/>
    </source>
</evidence>
<dbReference type="OrthoDB" id="4062651at2759"/>
<proteinExistence type="predicted"/>
<gene>
    <name evidence="1" type="ORF">TOPH_00756</name>
</gene>
<dbReference type="InterPro" id="IPR011009">
    <property type="entry name" value="Kinase-like_dom_sf"/>
</dbReference>
<dbReference type="SUPFAM" id="SSF56112">
    <property type="entry name" value="Protein kinase-like (PK-like)"/>
    <property type="match status" value="1"/>
</dbReference>
<keyword evidence="2" id="KW-1185">Reference proteome</keyword>
<dbReference type="Gene3D" id="1.10.510.10">
    <property type="entry name" value="Transferase(Phosphotransferase) domain 1"/>
    <property type="match status" value="1"/>
</dbReference>
<reference evidence="1 2" key="1">
    <citation type="journal article" date="2015" name="BMC Genomics">
        <title>The genome of the truffle-parasite Tolypocladium ophioglossoides and the evolution of antifungal peptaibiotics.</title>
        <authorList>
            <person name="Quandt C.A."/>
            <person name="Bushley K.E."/>
            <person name="Spatafora J.W."/>
        </authorList>
    </citation>
    <scope>NUCLEOTIDE SEQUENCE [LARGE SCALE GENOMIC DNA]</scope>
    <source>
        <strain evidence="1 2">CBS 100239</strain>
    </source>
</reference>
<accession>A0A0L0NKS0</accession>
<dbReference type="AlphaFoldDB" id="A0A0L0NKS0"/>
<protein>
    <submittedName>
        <fullName evidence="1">Uncharacterized protein</fullName>
    </submittedName>
</protein>
<name>A0A0L0NKS0_TOLOC</name>
<organism evidence="1 2">
    <name type="scientific">Tolypocladium ophioglossoides (strain CBS 100239)</name>
    <name type="common">Snaketongue truffleclub</name>
    <name type="synonym">Elaphocordyceps ophioglossoides</name>
    <dbReference type="NCBI Taxonomy" id="1163406"/>
    <lineage>
        <taxon>Eukaryota</taxon>
        <taxon>Fungi</taxon>
        <taxon>Dikarya</taxon>
        <taxon>Ascomycota</taxon>
        <taxon>Pezizomycotina</taxon>
        <taxon>Sordariomycetes</taxon>
        <taxon>Hypocreomycetidae</taxon>
        <taxon>Hypocreales</taxon>
        <taxon>Ophiocordycipitaceae</taxon>
        <taxon>Tolypocladium</taxon>
    </lineage>
</organism>
<feature type="non-terminal residue" evidence="1">
    <location>
        <position position="1"/>
    </location>
</feature>
<dbReference type="Proteomes" id="UP000036947">
    <property type="component" value="Unassembled WGS sequence"/>
</dbReference>
<dbReference type="EMBL" id="LFRF01000002">
    <property type="protein sequence ID" value="KND94644.1"/>
    <property type="molecule type" value="Genomic_DNA"/>
</dbReference>